<dbReference type="GO" id="GO:0005509">
    <property type="term" value="F:calcium ion binding"/>
    <property type="evidence" value="ECO:0007669"/>
    <property type="project" value="InterPro"/>
</dbReference>
<proteinExistence type="predicted"/>
<dbReference type="SUPFAM" id="SSF56436">
    <property type="entry name" value="C-type lectin-like"/>
    <property type="match status" value="1"/>
</dbReference>
<name>A0AAQ4QPA2_GASAC</name>
<dbReference type="Gene3D" id="2.10.25.10">
    <property type="entry name" value="Laminin"/>
    <property type="match status" value="1"/>
</dbReference>
<protein>
    <recommendedName>
        <fullName evidence="11">C-type lectin domain-containing protein</fullName>
    </recommendedName>
</protein>
<sequence length="338" mass="36993">MESSFCWLPLVIFFRTIWASSPPYTVHSDRVSFHQASELCRPGVLTKLSSQQEVRDVLGFVSGSATPFQEEFNFWVGLKKLKDECVIPTLPLRGFKWTEDGSQEFQVSQWAQEPQDTCTAVRCAVLNGRWDGSNFTSWGLVPVSCKSNYQFICKLRDGGTSLGSGSCQNPLIPSARSISLDNSSRIQVECWSSDRVELLCSGHPPVWGLLDGSPANFSTVCVPCGSGFRKDESGFCVDVDECAGAACRHSCLNTAGSFRCFCSNQDGERVDEDSPACAEATMAGVLMPVLVATATLALLVLVVAVTVKCCLIRRSKTRAMKKAEKMGMKSDEDSFQRP</sequence>
<dbReference type="GeneTree" id="ENSGT01030000234930"/>
<feature type="transmembrane region" description="Helical" evidence="9">
    <location>
        <begin position="285"/>
        <end position="311"/>
    </location>
</feature>
<evidence type="ECO:0000256" key="6">
    <source>
        <dbReference type="ARBA" id="ARBA00022989"/>
    </source>
</evidence>
<evidence type="ECO:0000256" key="4">
    <source>
        <dbReference type="ARBA" id="ARBA00022729"/>
    </source>
</evidence>
<keyword evidence="5" id="KW-0430">Lectin</keyword>
<keyword evidence="3 9" id="KW-0812">Transmembrane</keyword>
<dbReference type="PANTHER" id="PTHR14789">
    <property type="entry name" value="CHONDROLECTIN VARIANT CHODLFDELTAE"/>
    <property type="match status" value="1"/>
</dbReference>
<organism evidence="12 13">
    <name type="scientific">Gasterosteus aculeatus aculeatus</name>
    <name type="common">three-spined stickleback</name>
    <dbReference type="NCBI Taxonomy" id="481459"/>
    <lineage>
        <taxon>Eukaryota</taxon>
        <taxon>Metazoa</taxon>
        <taxon>Chordata</taxon>
        <taxon>Craniata</taxon>
        <taxon>Vertebrata</taxon>
        <taxon>Euteleostomi</taxon>
        <taxon>Actinopterygii</taxon>
        <taxon>Neopterygii</taxon>
        <taxon>Teleostei</taxon>
        <taxon>Neoteleostei</taxon>
        <taxon>Acanthomorphata</taxon>
        <taxon>Eupercaria</taxon>
        <taxon>Perciformes</taxon>
        <taxon>Cottioidei</taxon>
        <taxon>Gasterosteales</taxon>
        <taxon>Gasterosteidae</taxon>
        <taxon>Gasterosteus</taxon>
    </lineage>
</organism>
<dbReference type="GO" id="GO:0030246">
    <property type="term" value="F:carbohydrate binding"/>
    <property type="evidence" value="ECO:0007669"/>
    <property type="project" value="UniProtKB-KW"/>
</dbReference>
<dbReference type="InterPro" id="IPR051505">
    <property type="entry name" value="C-type_lectin_domain"/>
</dbReference>
<dbReference type="InterPro" id="IPR018097">
    <property type="entry name" value="EGF_Ca-bd_CS"/>
</dbReference>
<keyword evidence="6 9" id="KW-1133">Transmembrane helix</keyword>
<evidence type="ECO:0000256" key="8">
    <source>
        <dbReference type="ARBA" id="ARBA00023157"/>
    </source>
</evidence>
<evidence type="ECO:0000256" key="2">
    <source>
        <dbReference type="ARBA" id="ARBA00022553"/>
    </source>
</evidence>
<feature type="domain" description="C-type lectin" evidence="11">
    <location>
        <begin position="24"/>
        <end position="154"/>
    </location>
</feature>
<evidence type="ECO:0000256" key="1">
    <source>
        <dbReference type="ARBA" id="ARBA00004479"/>
    </source>
</evidence>
<evidence type="ECO:0000256" key="9">
    <source>
        <dbReference type="SAM" id="Phobius"/>
    </source>
</evidence>
<evidence type="ECO:0000259" key="11">
    <source>
        <dbReference type="PROSITE" id="PS50041"/>
    </source>
</evidence>
<keyword evidence="7 9" id="KW-0472">Membrane</keyword>
<dbReference type="SUPFAM" id="SSF57196">
    <property type="entry name" value="EGF/Laminin"/>
    <property type="match status" value="1"/>
</dbReference>
<dbReference type="GO" id="GO:0016020">
    <property type="term" value="C:membrane"/>
    <property type="evidence" value="ECO:0007669"/>
    <property type="project" value="UniProtKB-SubCell"/>
</dbReference>
<dbReference type="Proteomes" id="UP000007635">
    <property type="component" value="Chromosome XV"/>
</dbReference>
<reference evidence="12 13" key="1">
    <citation type="journal article" date="2021" name="G3 (Bethesda)">
        <title>Improved contiguity of the threespine stickleback genome using long-read sequencing.</title>
        <authorList>
            <person name="Nath S."/>
            <person name="Shaw D.E."/>
            <person name="White M.A."/>
        </authorList>
    </citation>
    <scope>NUCLEOTIDE SEQUENCE [LARGE SCALE GENOMIC DNA]</scope>
    <source>
        <strain evidence="12 13">Lake Benthic</strain>
    </source>
</reference>
<dbReference type="InterPro" id="IPR016187">
    <property type="entry name" value="CTDL_fold"/>
</dbReference>
<comment type="subcellular location">
    <subcellularLocation>
        <location evidence="1">Membrane</location>
        <topology evidence="1">Single-pass type I membrane protein</topology>
    </subcellularLocation>
</comment>
<keyword evidence="8" id="KW-1015">Disulfide bond</keyword>
<evidence type="ECO:0000256" key="3">
    <source>
        <dbReference type="ARBA" id="ARBA00022692"/>
    </source>
</evidence>
<reference evidence="12" key="3">
    <citation type="submission" date="2025-09" db="UniProtKB">
        <authorList>
            <consortium name="Ensembl"/>
        </authorList>
    </citation>
    <scope>IDENTIFICATION</scope>
</reference>
<reference evidence="12" key="2">
    <citation type="submission" date="2025-08" db="UniProtKB">
        <authorList>
            <consortium name="Ensembl"/>
        </authorList>
    </citation>
    <scope>IDENTIFICATION</scope>
</reference>
<dbReference type="Gene3D" id="3.10.100.10">
    <property type="entry name" value="Mannose-Binding Protein A, subunit A"/>
    <property type="match status" value="1"/>
</dbReference>
<evidence type="ECO:0000313" key="13">
    <source>
        <dbReference type="Proteomes" id="UP000007635"/>
    </source>
</evidence>
<keyword evidence="13" id="KW-1185">Reference proteome</keyword>
<evidence type="ECO:0000256" key="10">
    <source>
        <dbReference type="SAM" id="SignalP"/>
    </source>
</evidence>
<dbReference type="CDD" id="cd00054">
    <property type="entry name" value="EGF_CA"/>
    <property type="match status" value="1"/>
</dbReference>
<feature type="signal peptide" evidence="10">
    <location>
        <begin position="1"/>
        <end position="19"/>
    </location>
</feature>
<dbReference type="GO" id="GO:0032502">
    <property type="term" value="P:developmental process"/>
    <property type="evidence" value="ECO:0007669"/>
    <property type="project" value="UniProtKB-ARBA"/>
</dbReference>
<evidence type="ECO:0000313" key="12">
    <source>
        <dbReference type="Ensembl" id="ENSGACP00000053114.1"/>
    </source>
</evidence>
<evidence type="ECO:0000256" key="5">
    <source>
        <dbReference type="ARBA" id="ARBA00022734"/>
    </source>
</evidence>
<feature type="chain" id="PRO_5042831729" description="C-type lectin domain-containing protein" evidence="10">
    <location>
        <begin position="20"/>
        <end position="338"/>
    </location>
</feature>
<dbReference type="SMART" id="SM00034">
    <property type="entry name" value="CLECT"/>
    <property type="match status" value="1"/>
</dbReference>
<dbReference type="InterPro" id="IPR016186">
    <property type="entry name" value="C-type_lectin-like/link_sf"/>
</dbReference>
<accession>A0AAQ4QPA2</accession>
<dbReference type="InterPro" id="IPR001881">
    <property type="entry name" value="EGF-like_Ca-bd_dom"/>
</dbReference>
<dbReference type="SMART" id="SM00179">
    <property type="entry name" value="EGF_CA"/>
    <property type="match status" value="1"/>
</dbReference>
<dbReference type="PANTHER" id="PTHR14789:SF8">
    <property type="entry name" value="C-TYPE LECTIN DOMAIN FAMILY 14 MEMBER A PRECURSOR-RELATED"/>
    <property type="match status" value="1"/>
</dbReference>
<dbReference type="AlphaFoldDB" id="A0AAQ4QPA2"/>
<dbReference type="Ensembl" id="ENSGACT00000072572.1">
    <property type="protein sequence ID" value="ENSGACP00000053114.1"/>
    <property type="gene ID" value="ENSGACG00000032138.1"/>
</dbReference>
<dbReference type="PROSITE" id="PS50041">
    <property type="entry name" value="C_TYPE_LECTIN_2"/>
    <property type="match status" value="1"/>
</dbReference>
<keyword evidence="2" id="KW-0597">Phosphoprotein</keyword>
<dbReference type="InterPro" id="IPR001304">
    <property type="entry name" value="C-type_lectin-like"/>
</dbReference>
<evidence type="ECO:0000256" key="7">
    <source>
        <dbReference type="ARBA" id="ARBA00023136"/>
    </source>
</evidence>
<dbReference type="PROSITE" id="PS01187">
    <property type="entry name" value="EGF_CA"/>
    <property type="match status" value="1"/>
</dbReference>
<keyword evidence="4 10" id="KW-0732">Signal</keyword>